<dbReference type="EMBL" id="LODT01000021">
    <property type="protein sequence ID" value="KYQ96820.1"/>
    <property type="molecule type" value="Genomic_DNA"/>
</dbReference>
<dbReference type="PANTHER" id="PTHR34107:SF4">
    <property type="entry name" value="SLL1222 PROTEIN"/>
    <property type="match status" value="1"/>
</dbReference>
<dbReference type="InterPro" id="IPR008538">
    <property type="entry name" value="Uma2"/>
</dbReference>
<dbReference type="AlphaFoldDB" id="A0A151ZSB7"/>
<organism evidence="2 3">
    <name type="scientific">Tieghemostelium lacteum</name>
    <name type="common">Slime mold</name>
    <name type="synonym">Dictyostelium lacteum</name>
    <dbReference type="NCBI Taxonomy" id="361077"/>
    <lineage>
        <taxon>Eukaryota</taxon>
        <taxon>Amoebozoa</taxon>
        <taxon>Evosea</taxon>
        <taxon>Eumycetozoa</taxon>
        <taxon>Dictyostelia</taxon>
        <taxon>Dictyosteliales</taxon>
        <taxon>Raperosteliaceae</taxon>
        <taxon>Tieghemostelium</taxon>
    </lineage>
</organism>
<dbReference type="GO" id="GO:0006281">
    <property type="term" value="P:DNA repair"/>
    <property type="evidence" value="ECO:0007669"/>
    <property type="project" value="UniProtKB-ARBA"/>
</dbReference>
<sequence length="362" mass="40951">MGDLRGLIETHKLKLPWRISEKEFQKFKKLNSSFNPKYINHHCIEVPEETSIDLSPLLPLLPIHISNNSPTFAKSIPELIKFNDNLNIETLNSSLINIKTIADLPTRQNIELGRQLSNWTVDHGLVLPNDSSSKFHLVGPNTDGKFGPDAAYFPLQQHMNIDIETRKNNTIPIAPSFVIENRSYSLGPNNERQYQMDKMCMWIECGSESGLLIDGKSRMVDLYCRTNLLHPQVGKPNLYVHPQAQLQIQQTPQQIAQLQNRILGSHQSLLINPGLVGTEGHQDILNSIQTKQDQLNILNNFNHIYFDSMRVVPNHPGVCHVSVPLWPPNQIIALPQHGPNLIIHCIGDVNGFKLDLSSYPMD</sequence>
<accession>A0A151ZSB7</accession>
<keyword evidence="3" id="KW-1185">Reference proteome</keyword>
<evidence type="ECO:0000313" key="3">
    <source>
        <dbReference type="Proteomes" id="UP000076078"/>
    </source>
</evidence>
<gene>
    <name evidence="2" type="ORF">DLAC_04125</name>
</gene>
<reference evidence="2 3" key="1">
    <citation type="submission" date="2015-12" db="EMBL/GenBank/DDBJ databases">
        <title>Dictyostelia acquired genes for synthesis and detection of signals that induce cell-type specialization by lateral gene transfer from prokaryotes.</title>
        <authorList>
            <person name="Gloeckner G."/>
            <person name="Schaap P."/>
        </authorList>
    </citation>
    <scope>NUCLEOTIDE SEQUENCE [LARGE SCALE GENOMIC DNA]</scope>
    <source>
        <strain evidence="2 3">TK</strain>
    </source>
</reference>
<dbReference type="FunCoup" id="A0A151ZSB7">
    <property type="interactions" value="1"/>
</dbReference>
<dbReference type="OMA" id="GESILWI"/>
<dbReference type="InterPro" id="IPR011335">
    <property type="entry name" value="Restrct_endonuc-II-like"/>
</dbReference>
<evidence type="ECO:0000313" key="2">
    <source>
        <dbReference type="EMBL" id="KYQ96820.1"/>
    </source>
</evidence>
<dbReference type="SUPFAM" id="SSF52980">
    <property type="entry name" value="Restriction endonuclease-like"/>
    <property type="match status" value="1"/>
</dbReference>
<dbReference type="InParanoid" id="A0A151ZSB7"/>
<dbReference type="Proteomes" id="UP000076078">
    <property type="component" value="Unassembled WGS sequence"/>
</dbReference>
<evidence type="ECO:0000259" key="1">
    <source>
        <dbReference type="Pfam" id="PF05685"/>
    </source>
</evidence>
<dbReference type="Gene3D" id="3.90.1570.10">
    <property type="entry name" value="tt1808, chain A"/>
    <property type="match status" value="1"/>
</dbReference>
<dbReference type="Pfam" id="PF05685">
    <property type="entry name" value="Uma2"/>
    <property type="match status" value="1"/>
</dbReference>
<dbReference type="OrthoDB" id="23675at2759"/>
<dbReference type="InterPro" id="IPR012296">
    <property type="entry name" value="Nuclease_put_TT1808"/>
</dbReference>
<name>A0A151ZSB7_TIELA</name>
<proteinExistence type="predicted"/>
<feature type="domain" description="Putative restriction endonuclease" evidence="1">
    <location>
        <begin position="82"/>
        <end position="228"/>
    </location>
</feature>
<protein>
    <recommendedName>
        <fullName evidence="1">Putative restriction endonuclease domain-containing protein</fullName>
    </recommendedName>
</protein>
<dbReference type="PANTHER" id="PTHR34107">
    <property type="entry name" value="SLL0198 PROTEIN-RELATED"/>
    <property type="match status" value="1"/>
</dbReference>
<comment type="caution">
    <text evidence="2">The sequence shown here is derived from an EMBL/GenBank/DDBJ whole genome shotgun (WGS) entry which is preliminary data.</text>
</comment>
<dbReference type="CDD" id="cd06260">
    <property type="entry name" value="DUF820-like"/>
    <property type="match status" value="1"/>
</dbReference>